<dbReference type="InterPro" id="IPR003776">
    <property type="entry name" value="YcaO-like_dom"/>
</dbReference>
<dbReference type="Pfam" id="PF02624">
    <property type="entry name" value="YcaO"/>
    <property type="match status" value="1"/>
</dbReference>
<accession>A0A1L9B388</accession>
<dbReference type="NCBIfam" id="TIGR00702">
    <property type="entry name" value="YcaO-type kinase domain"/>
    <property type="match status" value="1"/>
</dbReference>
<dbReference type="EMBL" id="MPIN01000010">
    <property type="protein sequence ID" value="OJH36680.1"/>
    <property type="molecule type" value="Genomic_DNA"/>
</dbReference>
<organism evidence="2 3">
    <name type="scientific">Cystobacter ferrugineus</name>
    <dbReference type="NCBI Taxonomy" id="83449"/>
    <lineage>
        <taxon>Bacteria</taxon>
        <taxon>Pseudomonadati</taxon>
        <taxon>Myxococcota</taxon>
        <taxon>Myxococcia</taxon>
        <taxon>Myxococcales</taxon>
        <taxon>Cystobacterineae</taxon>
        <taxon>Archangiaceae</taxon>
        <taxon>Cystobacter</taxon>
    </lineage>
</organism>
<dbReference type="AlphaFoldDB" id="A0A1L9B388"/>
<gene>
    <name evidence="2" type="ORF">BON30_33600</name>
</gene>
<name>A0A1L9B388_9BACT</name>
<feature type="domain" description="YcaO" evidence="1">
    <location>
        <begin position="68"/>
        <end position="452"/>
    </location>
</feature>
<dbReference type="PANTHER" id="PTHR37809">
    <property type="entry name" value="RIBOSOMAL PROTEIN S12 METHYLTHIOTRANSFERASE ACCESSORY FACTOR YCAO"/>
    <property type="match status" value="1"/>
</dbReference>
<keyword evidence="3" id="KW-1185">Reference proteome</keyword>
<dbReference type="STRING" id="83449.BON30_33600"/>
<comment type="caution">
    <text evidence="2">The sequence shown here is derived from an EMBL/GenBank/DDBJ whole genome shotgun (WGS) entry which is preliminary data.</text>
</comment>
<protein>
    <recommendedName>
        <fullName evidence="1">YcaO domain-containing protein</fullName>
    </recommendedName>
</protein>
<dbReference type="RefSeq" id="WP_071902569.1">
    <property type="nucleotide sequence ID" value="NZ_MPIN01000010.1"/>
</dbReference>
<dbReference type="Proteomes" id="UP000182229">
    <property type="component" value="Unassembled WGS sequence"/>
</dbReference>
<dbReference type="OrthoDB" id="5380721at2"/>
<dbReference type="PANTHER" id="PTHR37809:SF1">
    <property type="entry name" value="RIBOSOMAL PROTEIN S12 METHYLTHIOTRANSFERASE ACCESSORY FACTOR YCAO"/>
    <property type="match status" value="1"/>
</dbReference>
<reference evidence="3" key="1">
    <citation type="submission" date="2016-11" db="EMBL/GenBank/DDBJ databases">
        <authorList>
            <person name="Shukria A."/>
            <person name="Stevens D.C."/>
        </authorList>
    </citation>
    <scope>NUCLEOTIDE SEQUENCE [LARGE SCALE GENOMIC DNA]</scope>
    <source>
        <strain evidence="3">Cbfe23</strain>
    </source>
</reference>
<evidence type="ECO:0000259" key="1">
    <source>
        <dbReference type="PROSITE" id="PS51664"/>
    </source>
</evidence>
<evidence type="ECO:0000313" key="3">
    <source>
        <dbReference type="Proteomes" id="UP000182229"/>
    </source>
</evidence>
<reference evidence="2 3" key="2">
    <citation type="submission" date="2016-12" db="EMBL/GenBank/DDBJ databases">
        <title>Draft Genome Sequence of Cystobacter ferrugineus Strain Cbfe23.</title>
        <authorList>
            <person name="Akbar S."/>
            <person name="Dowd S.E."/>
            <person name="Stevens D.C."/>
        </authorList>
    </citation>
    <scope>NUCLEOTIDE SEQUENCE [LARGE SCALE GENOMIC DNA]</scope>
    <source>
        <strain evidence="2 3">Cbfe23</strain>
    </source>
</reference>
<dbReference type="PROSITE" id="PS51664">
    <property type="entry name" value="YCAO"/>
    <property type="match status" value="1"/>
</dbReference>
<sequence>MNPQAQNTNALPELLGKMESLLSPRVGIGGALTPMPRHAGEPRVYLYNVETALLGPQGMRPSRPIAGGAGFSYEEAAVSALGELVEGYCAAYLEPGNIVRGSYRELRRHHEMLEPERFALFSERQYETPGFPYPRFSEDAHCSWVWGYSLVRKKRLLVPASRVYMPYTLKADEADIGPTISTGLATGTSLEGAIVSGLHECLERDAFTLFWMNTLPVRRIQLRNASASTRTGQLFHQHLEAPGYEYRAYDITSDLGVPTTYALLTCPSARGPLYIVGGATRLDGGQATLKALMETVQTRPYVLWLMERDPHWRPAADFSNVVDFPFTCRLYTVAQELRPHLLAVEDRVTSEVSLENLPRWESRDAATDLAELVRRFEHRGYEAVVVELTTPDIAALGLRVVRVITPELQQLHADHRYPFLGGRRLYDVPVRLGHRTRPADETQLNPYPHPFP</sequence>
<dbReference type="NCBIfam" id="TIGR03604">
    <property type="entry name" value="TOMM_cyclo_SagD"/>
    <property type="match status" value="1"/>
</dbReference>
<proteinExistence type="predicted"/>
<dbReference type="Gene3D" id="3.30.40.250">
    <property type="match status" value="1"/>
</dbReference>
<evidence type="ECO:0000313" key="2">
    <source>
        <dbReference type="EMBL" id="OJH36680.1"/>
    </source>
</evidence>
<dbReference type="Gene3D" id="3.30.1330.230">
    <property type="match status" value="1"/>
</dbReference>
<dbReference type="InterPro" id="IPR027624">
    <property type="entry name" value="TOMM_cyclo_SagD"/>
</dbReference>
<dbReference type="Gene3D" id="3.30.160.660">
    <property type="match status" value="1"/>
</dbReference>